<proteinExistence type="predicted"/>
<dbReference type="Proteomes" id="UP000327085">
    <property type="component" value="Chromosome 3"/>
</dbReference>
<dbReference type="EMBL" id="CABIKO010000299">
    <property type="protein sequence ID" value="VVA33678.1"/>
    <property type="molecule type" value="Genomic_DNA"/>
</dbReference>
<organism evidence="1 2">
    <name type="scientific">Prunus dulcis</name>
    <name type="common">Almond</name>
    <name type="synonym">Amygdalus dulcis</name>
    <dbReference type="NCBI Taxonomy" id="3755"/>
    <lineage>
        <taxon>Eukaryota</taxon>
        <taxon>Viridiplantae</taxon>
        <taxon>Streptophyta</taxon>
        <taxon>Embryophyta</taxon>
        <taxon>Tracheophyta</taxon>
        <taxon>Spermatophyta</taxon>
        <taxon>Magnoliopsida</taxon>
        <taxon>eudicotyledons</taxon>
        <taxon>Gunneridae</taxon>
        <taxon>Pentapetalae</taxon>
        <taxon>rosids</taxon>
        <taxon>fabids</taxon>
        <taxon>Rosales</taxon>
        <taxon>Rosaceae</taxon>
        <taxon>Amygdaloideae</taxon>
        <taxon>Amygdaleae</taxon>
        <taxon>Prunus</taxon>
    </lineage>
</organism>
<reference evidence="2" key="1">
    <citation type="journal article" date="2020" name="Plant J.">
        <title>Transposons played a major role in the diversification between the closely related almond and peach genomes: results from the almond genome sequence.</title>
        <authorList>
            <person name="Alioto T."/>
            <person name="Alexiou K.G."/>
            <person name="Bardil A."/>
            <person name="Barteri F."/>
            <person name="Castanera R."/>
            <person name="Cruz F."/>
            <person name="Dhingra A."/>
            <person name="Duval H."/>
            <person name="Fernandez I Marti A."/>
            <person name="Frias L."/>
            <person name="Galan B."/>
            <person name="Garcia J.L."/>
            <person name="Howad W."/>
            <person name="Gomez-Garrido J."/>
            <person name="Gut M."/>
            <person name="Julca I."/>
            <person name="Morata J."/>
            <person name="Puigdomenech P."/>
            <person name="Ribeca P."/>
            <person name="Rubio Cabetas M.J."/>
            <person name="Vlasova A."/>
            <person name="Wirthensohn M."/>
            <person name="Garcia-Mas J."/>
            <person name="Gabaldon T."/>
            <person name="Casacuberta J.M."/>
            <person name="Arus P."/>
        </authorList>
    </citation>
    <scope>NUCLEOTIDE SEQUENCE [LARGE SCALE GENOMIC DNA]</scope>
    <source>
        <strain evidence="2">cv. Texas</strain>
    </source>
</reference>
<sequence>MGVFSSVEEEEEDPKGVVACRGLSRVVEEDPAVEGLARKVGVEDQVDNKVAVEVEDRIQAAVVAEADGHGVEVEEAVVQMDQVVEVAADFFGRPFSFGKLSYNK</sequence>
<dbReference type="InParanoid" id="A0A5E4G236"/>
<gene>
    <name evidence="1" type="ORF">ALMOND_2B014241</name>
</gene>
<dbReference type="Gramene" id="VVA33678">
    <property type="protein sequence ID" value="VVA33678"/>
    <property type="gene ID" value="Prudul26B014241"/>
</dbReference>
<protein>
    <submittedName>
        <fullName evidence="1">Uncharacterized protein</fullName>
    </submittedName>
</protein>
<evidence type="ECO:0000313" key="1">
    <source>
        <dbReference type="EMBL" id="VVA33678.1"/>
    </source>
</evidence>
<name>A0A5E4G236_PRUDU</name>
<evidence type="ECO:0000313" key="2">
    <source>
        <dbReference type="Proteomes" id="UP000327085"/>
    </source>
</evidence>
<dbReference type="AlphaFoldDB" id="A0A5E4G236"/>
<accession>A0A5E4G236</accession>